<keyword evidence="3" id="KW-1185">Reference proteome</keyword>
<reference evidence="2 3" key="1">
    <citation type="submission" date="2021-06" db="EMBL/GenBank/DDBJ databases">
        <authorList>
            <person name="Kallberg Y."/>
            <person name="Tangrot J."/>
            <person name="Rosling A."/>
        </authorList>
    </citation>
    <scope>NUCLEOTIDE SEQUENCE [LARGE SCALE GENOMIC DNA]</scope>
    <source>
        <strain evidence="2 3">120-4 pot B 10/14</strain>
    </source>
</reference>
<keyword evidence="1" id="KW-0472">Membrane</keyword>
<proteinExistence type="predicted"/>
<evidence type="ECO:0000313" key="3">
    <source>
        <dbReference type="Proteomes" id="UP000789901"/>
    </source>
</evidence>
<dbReference type="EMBL" id="CAJVQB010082418">
    <property type="protein sequence ID" value="CAG8846177.1"/>
    <property type="molecule type" value="Genomic_DNA"/>
</dbReference>
<keyword evidence="1" id="KW-1133">Transmembrane helix</keyword>
<feature type="transmembrane region" description="Helical" evidence="1">
    <location>
        <begin position="12"/>
        <end position="34"/>
    </location>
</feature>
<keyword evidence="1" id="KW-0812">Transmembrane</keyword>
<dbReference type="SUPFAM" id="SSF81383">
    <property type="entry name" value="F-box domain"/>
    <property type="match status" value="1"/>
</dbReference>
<feature type="non-terminal residue" evidence="2">
    <location>
        <position position="151"/>
    </location>
</feature>
<dbReference type="InterPro" id="IPR036047">
    <property type="entry name" value="F-box-like_dom_sf"/>
</dbReference>
<evidence type="ECO:0000313" key="2">
    <source>
        <dbReference type="EMBL" id="CAG8846177.1"/>
    </source>
</evidence>
<protein>
    <submittedName>
        <fullName evidence="2">37301_t:CDS:1</fullName>
    </submittedName>
</protein>
<organism evidence="2 3">
    <name type="scientific">Gigaspora margarita</name>
    <dbReference type="NCBI Taxonomy" id="4874"/>
    <lineage>
        <taxon>Eukaryota</taxon>
        <taxon>Fungi</taxon>
        <taxon>Fungi incertae sedis</taxon>
        <taxon>Mucoromycota</taxon>
        <taxon>Glomeromycotina</taxon>
        <taxon>Glomeromycetes</taxon>
        <taxon>Diversisporales</taxon>
        <taxon>Gigasporaceae</taxon>
        <taxon>Gigaspora</taxon>
    </lineage>
</organism>
<gene>
    <name evidence="2" type="ORF">GMARGA_LOCUS38036</name>
</gene>
<accession>A0ABN7X2L5</accession>
<comment type="caution">
    <text evidence="2">The sequence shown here is derived from an EMBL/GenBank/DDBJ whole genome shotgun (WGS) entry which is preliminary data.</text>
</comment>
<name>A0ABN7X2L5_GIGMA</name>
<sequence>MTKRANEVKNIHFLTLVLNYINNPFTFFFVFLVCKLWKRIAESYDFWESFCDSLGFDGPTPKVRKYKTYHSVFLKNVHQLCTIYRQFFGERQISIEQINFKLDVLQDYCLDHWNFYRPTPIFKTRANYDFCEYLVDEIELLVNSSIVKGAQ</sequence>
<evidence type="ECO:0000256" key="1">
    <source>
        <dbReference type="SAM" id="Phobius"/>
    </source>
</evidence>
<dbReference type="Proteomes" id="UP000789901">
    <property type="component" value="Unassembled WGS sequence"/>
</dbReference>